<proteinExistence type="predicted"/>
<comment type="caution">
    <text evidence="1">The sequence shown here is derived from an EMBL/GenBank/DDBJ whole genome shotgun (WGS) entry which is preliminary data.</text>
</comment>
<dbReference type="EMBL" id="CAJVPZ010053660">
    <property type="protein sequence ID" value="CAG8782159.1"/>
    <property type="molecule type" value="Genomic_DNA"/>
</dbReference>
<gene>
    <name evidence="1" type="ORF">RFULGI_LOCUS15923</name>
</gene>
<dbReference type="OrthoDB" id="2303052at2759"/>
<accession>A0A9N9JI55</accession>
<evidence type="ECO:0000313" key="1">
    <source>
        <dbReference type="EMBL" id="CAG8782159.1"/>
    </source>
</evidence>
<evidence type="ECO:0000313" key="2">
    <source>
        <dbReference type="Proteomes" id="UP000789396"/>
    </source>
</evidence>
<keyword evidence="2" id="KW-1185">Reference proteome</keyword>
<feature type="non-terminal residue" evidence="1">
    <location>
        <position position="1"/>
    </location>
</feature>
<protein>
    <submittedName>
        <fullName evidence="1">19739_t:CDS:1</fullName>
    </submittedName>
</protein>
<dbReference type="Proteomes" id="UP000789396">
    <property type="component" value="Unassembled WGS sequence"/>
</dbReference>
<sequence>TCCVWQEDSQHNFIIYIPPNVNYEAYYCFNYATFDGINDHGSNLRNGILTYQTLDNTTAYWVDLDVRSRVSVNADGDN</sequence>
<feature type="non-terminal residue" evidence="1">
    <location>
        <position position="78"/>
    </location>
</feature>
<dbReference type="AlphaFoldDB" id="A0A9N9JI55"/>
<reference evidence="1" key="1">
    <citation type="submission" date="2021-06" db="EMBL/GenBank/DDBJ databases">
        <authorList>
            <person name="Kallberg Y."/>
            <person name="Tangrot J."/>
            <person name="Rosling A."/>
        </authorList>
    </citation>
    <scope>NUCLEOTIDE SEQUENCE</scope>
    <source>
        <strain evidence="1">IN212</strain>
    </source>
</reference>
<organism evidence="1 2">
    <name type="scientific">Racocetra fulgida</name>
    <dbReference type="NCBI Taxonomy" id="60492"/>
    <lineage>
        <taxon>Eukaryota</taxon>
        <taxon>Fungi</taxon>
        <taxon>Fungi incertae sedis</taxon>
        <taxon>Mucoromycota</taxon>
        <taxon>Glomeromycotina</taxon>
        <taxon>Glomeromycetes</taxon>
        <taxon>Diversisporales</taxon>
        <taxon>Gigasporaceae</taxon>
        <taxon>Racocetra</taxon>
    </lineage>
</organism>
<name>A0A9N9JI55_9GLOM</name>